<accession>A0ABP5K4G5</accession>
<reference evidence="2" key="1">
    <citation type="journal article" date="2019" name="Int. J. Syst. Evol. Microbiol.">
        <title>The Global Catalogue of Microorganisms (GCM) 10K type strain sequencing project: providing services to taxonomists for standard genome sequencing and annotation.</title>
        <authorList>
            <consortium name="The Broad Institute Genomics Platform"/>
            <consortium name="The Broad Institute Genome Sequencing Center for Infectious Disease"/>
            <person name="Wu L."/>
            <person name="Ma J."/>
        </authorList>
    </citation>
    <scope>NUCLEOTIDE SEQUENCE [LARGE SCALE GENOMIC DNA]</scope>
    <source>
        <strain evidence="2">JCM 16021</strain>
    </source>
</reference>
<evidence type="ECO:0008006" key="3">
    <source>
        <dbReference type="Google" id="ProtNLM"/>
    </source>
</evidence>
<protein>
    <recommendedName>
        <fullName evidence="3">PqqD family peptide modification chaperone</fullName>
    </recommendedName>
</protein>
<sequence>MIDAFGVPVGVQAPDLSTRERWERLWSRALGEGQEPAVVIEKSHLQPDAEHDQVDYTLTSRVTAAALAETKGRRWNFHACGLTDDEGRVLAMVAGAGTGKTTASSTLGRRLGYLSDETVSVGASLDVLPYAKPLSVVVSPDEPYRKTQRSPDSLGLLPATLPARLHRLVQLDRSTGPGRTGLDPLSLSESLAAFLPQSSFLGSFPWPLVRFVELFEAVGGAWRLRYREIGDHAGELLDLLAADTPAPATEWAHVAPPATPPTPRRGQVVRARWDDALDLGDAVAVLISGTLYQLDGLGKTIWTASAEPTDDEGLLRAAQEVHGDHGDAPELLREAVTKLEMAGLLHRS</sequence>
<dbReference type="EMBL" id="BAAAQQ010000012">
    <property type="protein sequence ID" value="GAA2127078.1"/>
    <property type="molecule type" value="Genomic_DNA"/>
</dbReference>
<evidence type="ECO:0000313" key="1">
    <source>
        <dbReference type="EMBL" id="GAA2127078.1"/>
    </source>
</evidence>
<evidence type="ECO:0000313" key="2">
    <source>
        <dbReference type="Proteomes" id="UP001500575"/>
    </source>
</evidence>
<organism evidence="1 2">
    <name type="scientific">Nocardioides bigeumensis</name>
    <dbReference type="NCBI Taxonomy" id="433657"/>
    <lineage>
        <taxon>Bacteria</taxon>
        <taxon>Bacillati</taxon>
        <taxon>Actinomycetota</taxon>
        <taxon>Actinomycetes</taxon>
        <taxon>Propionibacteriales</taxon>
        <taxon>Nocardioidaceae</taxon>
        <taxon>Nocardioides</taxon>
    </lineage>
</organism>
<keyword evidence="2" id="KW-1185">Reference proteome</keyword>
<gene>
    <name evidence="1" type="ORF">GCM10009843_26150</name>
</gene>
<name>A0ABP5K4G5_9ACTN</name>
<dbReference type="Proteomes" id="UP001500575">
    <property type="component" value="Unassembled WGS sequence"/>
</dbReference>
<proteinExistence type="predicted"/>
<comment type="caution">
    <text evidence="1">The sequence shown here is derived from an EMBL/GenBank/DDBJ whole genome shotgun (WGS) entry which is preliminary data.</text>
</comment>